<evidence type="ECO:0000313" key="11">
    <source>
        <dbReference type="EMBL" id="MBJ8349655.1"/>
    </source>
</evidence>
<feature type="binding site" evidence="9">
    <location>
        <position position="15"/>
    </location>
    <ligand>
        <name>Zn(2+)</name>
        <dbReference type="ChEBI" id="CHEBI:29105"/>
        <note>catalytic</note>
    </ligand>
</feature>
<proteinExistence type="inferred from homology"/>
<evidence type="ECO:0000256" key="9">
    <source>
        <dbReference type="HAMAP-Rule" id="MF_00540"/>
    </source>
</evidence>
<dbReference type="GO" id="GO:0006154">
    <property type="term" value="P:adenosine catabolic process"/>
    <property type="evidence" value="ECO:0007669"/>
    <property type="project" value="TreeGrafter"/>
</dbReference>
<organism evidence="11 12">
    <name type="scientific">Streptococcus zalophi</name>
    <dbReference type="NCBI Taxonomy" id="640031"/>
    <lineage>
        <taxon>Bacteria</taxon>
        <taxon>Bacillati</taxon>
        <taxon>Bacillota</taxon>
        <taxon>Bacilli</taxon>
        <taxon>Lactobacillales</taxon>
        <taxon>Streptococcaceae</taxon>
        <taxon>Streptococcus</taxon>
    </lineage>
</organism>
<evidence type="ECO:0000256" key="8">
    <source>
        <dbReference type="ARBA" id="ARBA00049213"/>
    </source>
</evidence>
<dbReference type="GO" id="GO:0046103">
    <property type="term" value="P:inosine biosynthetic process"/>
    <property type="evidence" value="ECO:0007669"/>
    <property type="project" value="TreeGrafter"/>
</dbReference>
<evidence type="ECO:0000256" key="1">
    <source>
        <dbReference type="ARBA" id="ARBA00012784"/>
    </source>
</evidence>
<evidence type="ECO:0000256" key="4">
    <source>
        <dbReference type="ARBA" id="ARBA00022833"/>
    </source>
</evidence>
<dbReference type="HAMAP" id="MF_00540">
    <property type="entry name" value="A_deaminase"/>
    <property type="match status" value="1"/>
</dbReference>
<comment type="function">
    <text evidence="9">Catalyzes the hydrolytic deamination of adenosine and 2-deoxyadenosine.</text>
</comment>
<evidence type="ECO:0000259" key="10">
    <source>
        <dbReference type="Pfam" id="PF00962"/>
    </source>
</evidence>
<evidence type="ECO:0000256" key="3">
    <source>
        <dbReference type="ARBA" id="ARBA00022801"/>
    </source>
</evidence>
<evidence type="ECO:0000256" key="6">
    <source>
        <dbReference type="ARBA" id="ARBA00031852"/>
    </source>
</evidence>
<dbReference type="EC" id="3.5.4.4" evidence="1 9"/>
<dbReference type="GO" id="GO:0004000">
    <property type="term" value="F:adenosine deaminase activity"/>
    <property type="evidence" value="ECO:0007669"/>
    <property type="project" value="UniProtKB-UniRule"/>
</dbReference>
<gene>
    <name evidence="9" type="primary">add</name>
    <name evidence="11" type="ORF">JHK64_03285</name>
</gene>
<dbReference type="InterPro" id="IPR001365">
    <property type="entry name" value="A_deaminase_dom"/>
</dbReference>
<comment type="caution">
    <text evidence="9">Lacks conserved residue(s) required for the propagation of feature annotation.</text>
</comment>
<feature type="site" description="Important for catalytic activity" evidence="9">
    <location>
        <position position="222"/>
    </location>
</feature>
<dbReference type="InterPro" id="IPR032466">
    <property type="entry name" value="Metal_Hydrolase"/>
</dbReference>
<name>A0A934PA73_9STRE</name>
<feature type="binding site" evidence="9">
    <location>
        <position position="199"/>
    </location>
    <ligand>
        <name>Zn(2+)</name>
        <dbReference type="ChEBI" id="CHEBI:29105"/>
        <note>catalytic</note>
    </ligand>
</feature>
<keyword evidence="12" id="KW-1185">Reference proteome</keyword>
<comment type="catalytic activity">
    <reaction evidence="7">
        <text>adenosine + H2O + H(+) = inosine + NH4(+)</text>
        <dbReference type="Rhea" id="RHEA:24408"/>
        <dbReference type="ChEBI" id="CHEBI:15377"/>
        <dbReference type="ChEBI" id="CHEBI:15378"/>
        <dbReference type="ChEBI" id="CHEBI:16335"/>
        <dbReference type="ChEBI" id="CHEBI:17596"/>
        <dbReference type="ChEBI" id="CHEBI:28938"/>
        <dbReference type="EC" id="3.5.4.4"/>
    </reaction>
    <physiologicalReaction direction="left-to-right" evidence="7">
        <dbReference type="Rhea" id="RHEA:24409"/>
    </physiologicalReaction>
</comment>
<dbReference type="GO" id="GO:0005829">
    <property type="term" value="C:cytosol"/>
    <property type="evidence" value="ECO:0007669"/>
    <property type="project" value="TreeGrafter"/>
</dbReference>
<feature type="binding site" evidence="9">
    <location>
        <position position="17"/>
    </location>
    <ligand>
        <name>substrate</name>
    </ligand>
</feature>
<evidence type="ECO:0000256" key="7">
    <source>
        <dbReference type="ARBA" id="ARBA00047989"/>
    </source>
</evidence>
<comment type="similarity">
    <text evidence="9">Belongs to the metallo-dependent hydrolases superfamily. Adenosine and AMP deaminases family. Adenosine deaminase subfamily.</text>
</comment>
<feature type="binding site" evidence="9">
    <location>
        <position position="19"/>
    </location>
    <ligand>
        <name>substrate</name>
    </ligand>
</feature>
<comment type="cofactor">
    <cofactor evidence="9">
        <name>Zn(2+)</name>
        <dbReference type="ChEBI" id="CHEBI:29105"/>
    </cofactor>
    <text evidence="9">Binds 1 zinc ion per subunit.</text>
</comment>
<keyword evidence="4 9" id="KW-0862">Zinc</keyword>
<feature type="binding site" evidence="9">
    <location>
        <position position="172"/>
    </location>
    <ligand>
        <name>substrate</name>
    </ligand>
</feature>
<dbReference type="Pfam" id="PF00962">
    <property type="entry name" value="A_deaminase"/>
    <property type="match status" value="1"/>
</dbReference>
<feature type="active site" description="Proton donor" evidence="9">
    <location>
        <position position="202"/>
    </location>
</feature>
<protein>
    <recommendedName>
        <fullName evidence="1 9">Adenosine deaminase</fullName>
        <ecNumber evidence="1 9">3.5.4.4</ecNumber>
    </recommendedName>
    <alternativeName>
        <fullName evidence="6 9">Adenosine aminohydrolase</fullName>
    </alternativeName>
</protein>
<dbReference type="Gene3D" id="3.20.20.140">
    <property type="entry name" value="Metal-dependent hydrolases"/>
    <property type="match status" value="1"/>
</dbReference>
<dbReference type="InterPro" id="IPR028893">
    <property type="entry name" value="A_deaminase"/>
</dbReference>
<dbReference type="GO" id="GO:0009117">
    <property type="term" value="P:nucleotide metabolic process"/>
    <property type="evidence" value="ECO:0007669"/>
    <property type="project" value="UniProtKB-KW"/>
</dbReference>
<reference evidence="11 12" key="1">
    <citation type="journal article" date="2021" name="Int. J. Syst. Evol. Microbiol.">
        <title>Streptococcus vicugnae sp. nov., isolated from faeces of alpacas (Vicugna pacos) and cattle (Bos taurus), Streptococcus zalophi sp. nov., and Streptococcus pacificus sp. nov., isolated from respiratory tract of California sea lions (Zalophus californianus).</title>
        <authorList>
            <person name="Volokhov D.V."/>
            <person name="Zagorodnyaya T.A."/>
            <person name="Shen Z."/>
            <person name="Blom J."/>
            <person name="Furtak V.A."/>
            <person name="Eisenberg T."/>
            <person name="Fan P."/>
            <person name="Jeong K.C."/>
            <person name="Gao Y."/>
            <person name="Zhang S."/>
            <person name="Amselle M."/>
        </authorList>
    </citation>
    <scope>NUCLEOTIDE SEQUENCE [LARGE SCALE GENOMIC DNA]</scope>
    <source>
        <strain evidence="12">CSL7508-lung</strain>
    </source>
</reference>
<dbReference type="GO" id="GO:0008270">
    <property type="term" value="F:zinc ion binding"/>
    <property type="evidence" value="ECO:0007669"/>
    <property type="project" value="UniProtKB-UniRule"/>
</dbReference>
<evidence type="ECO:0000256" key="5">
    <source>
        <dbReference type="ARBA" id="ARBA00023080"/>
    </source>
</evidence>
<dbReference type="RefSeq" id="WP_199567581.1">
    <property type="nucleotide sequence ID" value="NZ_JAENBP010000003.1"/>
</dbReference>
<dbReference type="SUPFAM" id="SSF51556">
    <property type="entry name" value="Metallo-dependent hydrolases"/>
    <property type="match status" value="1"/>
</dbReference>
<comment type="catalytic activity">
    <reaction evidence="8">
        <text>2'-deoxyadenosine + H2O + H(+) = 2'-deoxyinosine + NH4(+)</text>
        <dbReference type="Rhea" id="RHEA:28190"/>
        <dbReference type="ChEBI" id="CHEBI:15377"/>
        <dbReference type="ChEBI" id="CHEBI:15378"/>
        <dbReference type="ChEBI" id="CHEBI:17256"/>
        <dbReference type="ChEBI" id="CHEBI:28938"/>
        <dbReference type="ChEBI" id="CHEBI:28997"/>
        <dbReference type="EC" id="3.5.4.4"/>
    </reaction>
    <physiologicalReaction direction="left-to-right" evidence="8">
        <dbReference type="Rhea" id="RHEA:28191"/>
    </physiologicalReaction>
</comment>
<comment type="caution">
    <text evidence="11">The sequence shown here is derived from an EMBL/GenBank/DDBJ whole genome shotgun (WGS) entry which is preliminary data.</text>
</comment>
<dbReference type="InterPro" id="IPR006330">
    <property type="entry name" value="Ado/ade_deaminase"/>
</dbReference>
<keyword evidence="2 9" id="KW-0479">Metal-binding</keyword>
<feature type="binding site" evidence="9">
    <location>
        <position position="279"/>
    </location>
    <ligand>
        <name>Zn(2+)</name>
        <dbReference type="ChEBI" id="CHEBI:29105"/>
        <note>catalytic</note>
    </ligand>
</feature>
<feature type="domain" description="Adenosine deaminase" evidence="10">
    <location>
        <begin position="11"/>
        <end position="333"/>
    </location>
</feature>
<dbReference type="AlphaFoldDB" id="A0A934PA73"/>
<dbReference type="GO" id="GO:0043103">
    <property type="term" value="P:hypoxanthine salvage"/>
    <property type="evidence" value="ECO:0007669"/>
    <property type="project" value="TreeGrafter"/>
</dbReference>
<sequence length="340" mass="38359">MTDNKWHDLKKTELHCHLDGSLSLEVIRQLAMMANIVIPSEDETLKQLVTVAEDSDNLMDYLKTFDFIRPLLQTKEALSLAAYDVVKQAAKENVIYIEVRFAPELSMDENLTALDTVEAVLDGLNKAMKEFDIIARLLVCGLKQSQKEVTQGIFKEVARLSSRGLVGFDFAGNEADFPTSELKDIIKTTQDLGLPLTFHAGECHCPNNVSDGLNLGIKRFGHVTALYRKKDLVADFVKSDATAEMCLTSNLQTKAARNIAEFPYQLFYEAGLKLTINTDNRTVSNTNLTKEYALYHQYFNTSISDFYHFNQNAILASFTTTEEKDALLKRLEESYHPYLS</sequence>
<keyword evidence="5 9" id="KW-0546">Nucleotide metabolism</keyword>
<dbReference type="EMBL" id="JAENBP010000003">
    <property type="protein sequence ID" value="MBJ8349655.1"/>
    <property type="molecule type" value="Genomic_DNA"/>
</dbReference>
<dbReference type="NCBIfam" id="TIGR01430">
    <property type="entry name" value="aden_deam"/>
    <property type="match status" value="1"/>
</dbReference>
<keyword evidence="3 9" id="KW-0378">Hydrolase</keyword>
<evidence type="ECO:0000313" key="12">
    <source>
        <dbReference type="Proteomes" id="UP000644875"/>
    </source>
</evidence>
<feature type="binding site" evidence="9">
    <location>
        <position position="17"/>
    </location>
    <ligand>
        <name>Zn(2+)</name>
        <dbReference type="ChEBI" id="CHEBI:29105"/>
        <note>catalytic</note>
    </ligand>
</feature>
<dbReference type="Proteomes" id="UP000644875">
    <property type="component" value="Unassembled WGS sequence"/>
</dbReference>
<accession>A0A934PA73</accession>
<dbReference type="GO" id="GO:0009168">
    <property type="term" value="P:purine ribonucleoside monophosphate biosynthetic process"/>
    <property type="evidence" value="ECO:0007669"/>
    <property type="project" value="UniProtKB-UniRule"/>
</dbReference>
<dbReference type="PANTHER" id="PTHR11409">
    <property type="entry name" value="ADENOSINE DEAMINASE"/>
    <property type="match status" value="1"/>
</dbReference>
<dbReference type="PANTHER" id="PTHR11409:SF43">
    <property type="entry name" value="ADENOSINE DEAMINASE"/>
    <property type="match status" value="1"/>
</dbReference>
<evidence type="ECO:0000256" key="2">
    <source>
        <dbReference type="ARBA" id="ARBA00022723"/>
    </source>
</evidence>